<dbReference type="GO" id="GO:0003700">
    <property type="term" value="F:DNA-binding transcription factor activity"/>
    <property type="evidence" value="ECO:0007669"/>
    <property type="project" value="InterPro"/>
</dbReference>
<comment type="caution">
    <text evidence="5">The sequence shown here is derived from an EMBL/GenBank/DDBJ whole genome shotgun (WGS) entry which is preliminary data.</text>
</comment>
<evidence type="ECO:0000256" key="1">
    <source>
        <dbReference type="ARBA" id="ARBA00023015"/>
    </source>
</evidence>
<name>A0A0W8I537_9MICO</name>
<reference evidence="5 6" key="1">
    <citation type="submission" date="2015-12" db="EMBL/GenBank/DDBJ databases">
        <title>Serinicoccus chungangenesis strain CD08_5 genome sequencing and assembly.</title>
        <authorList>
            <person name="Chander A.M."/>
            <person name="Kaur G."/>
            <person name="Nair G.R."/>
            <person name="Dhawan D.K."/>
            <person name="Kochhar R.K."/>
            <person name="Mayilraj S."/>
            <person name="Bhadada S.K."/>
        </authorList>
    </citation>
    <scope>NUCLEOTIDE SEQUENCE [LARGE SCALE GENOMIC DNA]</scope>
    <source>
        <strain evidence="5 6">CD08_5</strain>
    </source>
</reference>
<evidence type="ECO:0000313" key="5">
    <source>
        <dbReference type="EMBL" id="KUG53346.1"/>
    </source>
</evidence>
<evidence type="ECO:0000259" key="4">
    <source>
        <dbReference type="PROSITE" id="PS50949"/>
    </source>
</evidence>
<keyword evidence="6" id="KW-1185">Reference proteome</keyword>
<dbReference type="Pfam" id="PF00392">
    <property type="entry name" value="GntR"/>
    <property type="match status" value="1"/>
</dbReference>
<dbReference type="InterPro" id="IPR000524">
    <property type="entry name" value="Tscrpt_reg_HTH_GntR"/>
</dbReference>
<dbReference type="Gene3D" id="1.10.10.10">
    <property type="entry name" value="Winged helix-like DNA-binding domain superfamily/Winged helix DNA-binding domain"/>
    <property type="match status" value="1"/>
</dbReference>
<dbReference type="STRING" id="767452.AVL62_00620"/>
<dbReference type="InterPro" id="IPR008920">
    <property type="entry name" value="TF_FadR/GntR_C"/>
</dbReference>
<evidence type="ECO:0000256" key="2">
    <source>
        <dbReference type="ARBA" id="ARBA00023125"/>
    </source>
</evidence>
<dbReference type="InterPro" id="IPR011711">
    <property type="entry name" value="GntR_C"/>
</dbReference>
<dbReference type="Proteomes" id="UP000054837">
    <property type="component" value="Unassembled WGS sequence"/>
</dbReference>
<dbReference type="Gene3D" id="1.20.120.530">
    <property type="entry name" value="GntR ligand-binding domain-like"/>
    <property type="match status" value="1"/>
</dbReference>
<proteinExistence type="predicted"/>
<dbReference type="InterPro" id="IPR036390">
    <property type="entry name" value="WH_DNA-bd_sf"/>
</dbReference>
<dbReference type="CDD" id="cd07377">
    <property type="entry name" value="WHTH_GntR"/>
    <property type="match status" value="1"/>
</dbReference>
<sequence length="221" mass="23473">MPVPTTPASTARRLLRDDVYGRIRDEIVRGRLAPGEKINDAELGAWLGVSRTPVREALLRLARDGLVLARPGRVTAVAPEDEAVLAHAREVVAELHALAVRSAAARLGTDDLVAMDEATARLRAALAVPDPAAALQADDDFHAVPVRVAGNPILAEQLDAVTAMLRRAEFLHFGSLTGGDSPAEHDLIVRRLREGDTVRAADATRANWLGLGRPGPTAPAP</sequence>
<protein>
    <recommendedName>
        <fullName evidence="4">HTH gntR-type domain-containing protein</fullName>
    </recommendedName>
</protein>
<evidence type="ECO:0000313" key="6">
    <source>
        <dbReference type="Proteomes" id="UP000054837"/>
    </source>
</evidence>
<dbReference type="EMBL" id="LQBL01000028">
    <property type="protein sequence ID" value="KUG53346.1"/>
    <property type="molecule type" value="Genomic_DNA"/>
</dbReference>
<dbReference type="RefSeq" id="WP_058891354.1">
    <property type="nucleotide sequence ID" value="NZ_LQBL01000028.1"/>
</dbReference>
<keyword evidence="3" id="KW-0804">Transcription</keyword>
<organism evidence="5 6">
    <name type="scientific">Serinicoccus chungangensis</name>
    <dbReference type="NCBI Taxonomy" id="767452"/>
    <lineage>
        <taxon>Bacteria</taxon>
        <taxon>Bacillati</taxon>
        <taxon>Actinomycetota</taxon>
        <taxon>Actinomycetes</taxon>
        <taxon>Micrococcales</taxon>
        <taxon>Ornithinimicrobiaceae</taxon>
        <taxon>Serinicoccus</taxon>
    </lineage>
</organism>
<keyword evidence="2" id="KW-0238">DNA-binding</keyword>
<gene>
    <name evidence="5" type="ORF">AVL62_00620</name>
</gene>
<dbReference type="GO" id="GO:0003677">
    <property type="term" value="F:DNA binding"/>
    <property type="evidence" value="ECO:0007669"/>
    <property type="project" value="UniProtKB-KW"/>
</dbReference>
<evidence type="ECO:0000256" key="3">
    <source>
        <dbReference type="ARBA" id="ARBA00023163"/>
    </source>
</evidence>
<dbReference type="PANTHER" id="PTHR43537">
    <property type="entry name" value="TRANSCRIPTIONAL REGULATOR, GNTR FAMILY"/>
    <property type="match status" value="1"/>
</dbReference>
<dbReference type="Pfam" id="PF07729">
    <property type="entry name" value="FCD"/>
    <property type="match status" value="1"/>
</dbReference>
<dbReference type="SMART" id="SM00895">
    <property type="entry name" value="FCD"/>
    <property type="match status" value="1"/>
</dbReference>
<dbReference type="AlphaFoldDB" id="A0A0W8I537"/>
<feature type="domain" description="HTH gntR-type" evidence="4">
    <location>
        <begin position="13"/>
        <end position="80"/>
    </location>
</feature>
<dbReference type="PANTHER" id="PTHR43537:SF24">
    <property type="entry name" value="GLUCONATE OPERON TRANSCRIPTIONAL REPRESSOR"/>
    <property type="match status" value="1"/>
</dbReference>
<dbReference type="InterPro" id="IPR036388">
    <property type="entry name" value="WH-like_DNA-bd_sf"/>
</dbReference>
<dbReference type="SUPFAM" id="SSF46785">
    <property type="entry name" value="Winged helix' DNA-binding domain"/>
    <property type="match status" value="1"/>
</dbReference>
<dbReference type="SUPFAM" id="SSF48008">
    <property type="entry name" value="GntR ligand-binding domain-like"/>
    <property type="match status" value="1"/>
</dbReference>
<dbReference type="SMART" id="SM00345">
    <property type="entry name" value="HTH_GNTR"/>
    <property type="match status" value="1"/>
</dbReference>
<accession>A0A0W8I537</accession>
<keyword evidence="1" id="KW-0805">Transcription regulation</keyword>
<dbReference type="PROSITE" id="PS50949">
    <property type="entry name" value="HTH_GNTR"/>
    <property type="match status" value="1"/>
</dbReference>
<dbReference type="OrthoDB" id="8680240at2"/>